<proteinExistence type="predicted"/>
<dbReference type="AlphaFoldDB" id="A0A8T8KAU6"/>
<dbReference type="KEGG" id="meme:HYG87_10865"/>
<dbReference type="Gene3D" id="3.40.50.1950">
    <property type="entry name" value="Flavin prenyltransferase-like"/>
    <property type="match status" value="1"/>
</dbReference>
<protein>
    <submittedName>
        <fullName evidence="2">Archaeoflavoprotein AfpA</fullName>
    </submittedName>
</protein>
<organism evidence="2 3">
    <name type="scientific">Methanobacterium alkalithermotolerans</name>
    <dbReference type="NCBI Taxonomy" id="2731220"/>
    <lineage>
        <taxon>Archaea</taxon>
        <taxon>Methanobacteriati</taxon>
        <taxon>Methanobacteriota</taxon>
        <taxon>Methanomada group</taxon>
        <taxon>Methanobacteria</taxon>
        <taxon>Methanobacteriales</taxon>
        <taxon>Methanobacteriaceae</taxon>
        <taxon>Methanobacterium</taxon>
    </lineage>
</organism>
<evidence type="ECO:0000313" key="2">
    <source>
        <dbReference type="EMBL" id="QUH24223.1"/>
    </source>
</evidence>
<dbReference type="SUPFAM" id="SSF52507">
    <property type="entry name" value="Homo-oligomeric flavin-containing Cys decarboxylases, HFCD"/>
    <property type="match status" value="1"/>
</dbReference>
<dbReference type="EMBL" id="CP058560">
    <property type="protein sequence ID" value="QUH24223.1"/>
    <property type="molecule type" value="Genomic_DNA"/>
</dbReference>
<dbReference type="InterPro" id="IPR036551">
    <property type="entry name" value="Flavin_trans-like"/>
</dbReference>
<gene>
    <name evidence="2" type="primary">afpA</name>
    <name evidence="2" type="ORF">HYG87_10865</name>
</gene>
<dbReference type="GO" id="GO:0003824">
    <property type="term" value="F:catalytic activity"/>
    <property type="evidence" value="ECO:0007669"/>
    <property type="project" value="InterPro"/>
</dbReference>
<evidence type="ECO:0000259" key="1">
    <source>
        <dbReference type="Pfam" id="PF02441"/>
    </source>
</evidence>
<reference evidence="2" key="1">
    <citation type="submission" date="2020-07" db="EMBL/GenBank/DDBJ databases">
        <title>Methanobacterium. sp. MethCan genome.</title>
        <authorList>
            <person name="Postec A."/>
            <person name="Quemeneur M."/>
        </authorList>
    </citation>
    <scope>NUCLEOTIDE SEQUENCE</scope>
    <source>
        <strain evidence="2">MethCAN</strain>
    </source>
</reference>
<accession>A0A8T8KAU6</accession>
<dbReference type="InterPro" id="IPR014072">
    <property type="entry name" value="Archaeoflavo_AfpA"/>
</dbReference>
<sequence>MKKEKKPKVAWGIAGAGEKMVETLEMMKKIKKEYEDVVDIDVYISRSGDQVIKYYGISNEIETNFNNIWVEINANSPFLAGQIQLGKYEFMLIAPCSANTVAKIALRMGDTLLANSAIMGQRADIPLYIMPSDYEVGVTITKLPDGKDLKLTLREEDVENINKLAAMDNTNVLKEPEDIKELFARYFK</sequence>
<dbReference type="Proteomes" id="UP000681041">
    <property type="component" value="Chromosome"/>
</dbReference>
<evidence type="ECO:0000313" key="3">
    <source>
        <dbReference type="Proteomes" id="UP000681041"/>
    </source>
</evidence>
<feature type="domain" description="Flavoprotein" evidence="1">
    <location>
        <begin position="8"/>
        <end position="168"/>
    </location>
</feature>
<keyword evidence="3" id="KW-1185">Reference proteome</keyword>
<dbReference type="NCBIfam" id="TIGR02699">
    <property type="entry name" value="archaeo_AfpA"/>
    <property type="match status" value="1"/>
</dbReference>
<dbReference type="RefSeq" id="WP_211533182.1">
    <property type="nucleotide sequence ID" value="NZ_CP058560.1"/>
</dbReference>
<dbReference type="OrthoDB" id="23478at2157"/>
<name>A0A8T8KAU6_9EURY</name>
<dbReference type="InterPro" id="IPR003382">
    <property type="entry name" value="Flavoprotein"/>
</dbReference>
<dbReference type="GeneID" id="64821272"/>
<dbReference type="Pfam" id="PF02441">
    <property type="entry name" value="Flavoprotein"/>
    <property type="match status" value="1"/>
</dbReference>